<proteinExistence type="predicted"/>
<feature type="chain" id="PRO_5046232483" evidence="1">
    <location>
        <begin position="22"/>
        <end position="261"/>
    </location>
</feature>
<evidence type="ECO:0000313" key="3">
    <source>
        <dbReference type="Proteomes" id="UP001143304"/>
    </source>
</evidence>
<evidence type="ECO:0000313" key="2">
    <source>
        <dbReference type="EMBL" id="MCX2978114.1"/>
    </source>
</evidence>
<dbReference type="RefSeq" id="WP_279249815.1">
    <property type="nucleotide sequence ID" value="NZ_SHNO01000001.1"/>
</dbReference>
<name>A0ABT3T762_9GAMM</name>
<dbReference type="InterPro" id="IPR016866">
    <property type="entry name" value="UCP028069"/>
</dbReference>
<keyword evidence="1" id="KW-0732">Signal</keyword>
<evidence type="ECO:0000256" key="1">
    <source>
        <dbReference type="SAM" id="SignalP"/>
    </source>
</evidence>
<dbReference type="PIRSF" id="PIRSF028069">
    <property type="entry name" value="UCP028069"/>
    <property type="match status" value="1"/>
</dbReference>
<protein>
    <submittedName>
        <fullName evidence="2">DUF3450 domain-containing protein</fullName>
    </submittedName>
</protein>
<accession>A0ABT3T762</accession>
<feature type="signal peptide" evidence="1">
    <location>
        <begin position="1"/>
        <end position="21"/>
    </location>
</feature>
<gene>
    <name evidence="2" type="ORF">EYC82_12175</name>
</gene>
<sequence>MTMHRLKAVLIAALIAAGALGGPVTAVHANNLDSVLAVGKSKNNAARKSQVKIDRLAEETRDLLTEYKTVMKQVDGLKVYNERLQRQIENQVARIATIEENIDNSTVIARQMTPLIIRMIDGLQQFVELDVPFQREERMQRVGFLRDNLDRADVSVAEKFRAVLEAYNIELQYGRGIDTYRGTIDLGDAEREVDFLRVGRIALVYQTTDGAVSGAWDNAARSWVDLPSGDYNSAIRKGIRIAKKQATIELLNMPVAAPEAN</sequence>
<dbReference type="EMBL" id="SHNO01000001">
    <property type="protein sequence ID" value="MCX2978114.1"/>
    <property type="molecule type" value="Genomic_DNA"/>
</dbReference>
<dbReference type="Proteomes" id="UP001143304">
    <property type="component" value="Unassembled WGS sequence"/>
</dbReference>
<organism evidence="2 3">
    <name type="scientific">Candidatus Marimicrobium litorale</name>
    <dbReference type="NCBI Taxonomy" id="2518991"/>
    <lineage>
        <taxon>Bacteria</taxon>
        <taxon>Pseudomonadati</taxon>
        <taxon>Pseudomonadota</taxon>
        <taxon>Gammaproteobacteria</taxon>
        <taxon>Cellvibrionales</taxon>
        <taxon>Halieaceae</taxon>
        <taxon>Marimicrobium</taxon>
    </lineage>
</organism>
<dbReference type="Pfam" id="PF11932">
    <property type="entry name" value="DUF3450"/>
    <property type="match status" value="1"/>
</dbReference>
<keyword evidence="3" id="KW-1185">Reference proteome</keyword>
<reference evidence="2" key="1">
    <citation type="submission" date="2019-02" db="EMBL/GenBank/DDBJ databases">
        <authorList>
            <person name="Li S.-H."/>
        </authorList>
    </citation>
    <scope>NUCLEOTIDE SEQUENCE</scope>
    <source>
        <strain evidence="2">IMCC11814</strain>
    </source>
</reference>
<comment type="caution">
    <text evidence="2">The sequence shown here is derived from an EMBL/GenBank/DDBJ whole genome shotgun (WGS) entry which is preliminary data.</text>
</comment>